<accession>A0A0K0H9K8</accession>
<organism evidence="1 2">
    <name type="scientific">Salmonella bongori (strain ATCC 43975 / DSM 13772 / NCTC 12419)</name>
    <dbReference type="NCBI Taxonomy" id="218493"/>
    <lineage>
        <taxon>Bacteria</taxon>
        <taxon>Pseudomonadati</taxon>
        <taxon>Pseudomonadota</taxon>
        <taxon>Gammaproteobacteria</taxon>
        <taxon>Enterobacterales</taxon>
        <taxon>Enterobacteriaceae</taxon>
        <taxon>Salmonella</taxon>
    </lineage>
</organism>
<protein>
    <submittedName>
        <fullName evidence="1">Hypothetical phage-related protein</fullName>
    </submittedName>
</protein>
<reference evidence="1 2" key="1">
    <citation type="journal article" date="2011" name="PLoS Pathog.">
        <title>Salmonella bongori provides insights into the evolution of the Salmonellae.</title>
        <authorList>
            <person name="Fookes M."/>
            <person name="Schroeder G.N."/>
            <person name="Langridge G.C."/>
            <person name="Blondel C.J."/>
            <person name="Mammina C."/>
            <person name="Connor T.R."/>
            <person name="Seth-Smith H."/>
            <person name="Vernikos G.S."/>
            <person name="Robinson K.S."/>
            <person name="Sanders M."/>
            <person name="Petty N.K."/>
            <person name="Kingsley R.A."/>
            <person name="Baumler A.J."/>
            <person name="Nuccio S.P."/>
            <person name="Contreras I."/>
            <person name="Santiviago C.A."/>
            <person name="Maskell D."/>
            <person name="Barrow P."/>
            <person name="Humphrey T."/>
            <person name="Nastasi A."/>
            <person name="Roberts M."/>
            <person name="Frankel G."/>
            <person name="Parkhill J."/>
            <person name="Dougan G."/>
            <person name="Thomson N.R."/>
        </authorList>
    </citation>
    <scope>NUCLEOTIDE SEQUENCE [LARGE SCALE GENOMIC DNA]</scope>
    <source>
        <strain evidence="2">ATCC 43975 / DSM 13772 / NCTC 12419</strain>
    </source>
</reference>
<gene>
    <name evidence="1" type="ordered locus">SBG_0935</name>
</gene>
<dbReference type="eggNOG" id="COG2194">
    <property type="taxonomic scope" value="Bacteria"/>
</dbReference>
<dbReference type="Proteomes" id="UP000000289">
    <property type="component" value="Chromosome"/>
</dbReference>
<dbReference type="AlphaFoldDB" id="A0A0K0H9K8"/>
<proteinExistence type="predicted"/>
<evidence type="ECO:0000313" key="1">
    <source>
        <dbReference type="EMBL" id="CCC30032.1"/>
    </source>
</evidence>
<evidence type="ECO:0000313" key="2">
    <source>
        <dbReference type="Proteomes" id="UP000000289"/>
    </source>
</evidence>
<dbReference type="KEGG" id="sbg:SBG_0935"/>
<sequence length="76" mass="8861">MVHTFLYKSTNDKFDCSFAEQFRSKDRWLSGLMIKSILSCLIGYMLNKKIVNSEMNNDRVKSANENQSHLEIQGKK</sequence>
<dbReference type="EMBL" id="FR877557">
    <property type="protein sequence ID" value="CCC30032.1"/>
    <property type="molecule type" value="Genomic_DNA"/>
</dbReference>
<name>A0A0K0H9K8_SALBC</name>